<evidence type="ECO:0000256" key="5">
    <source>
        <dbReference type="ARBA" id="ARBA00022967"/>
    </source>
</evidence>
<dbReference type="InterPro" id="IPR003439">
    <property type="entry name" value="ABC_transporter-like_ATP-bd"/>
</dbReference>
<name>A0A370L9E9_9HYPH</name>
<gene>
    <name evidence="8" type="ORF">DWE98_08650</name>
</gene>
<dbReference type="OrthoDB" id="9810077at2"/>
<dbReference type="GO" id="GO:0016887">
    <property type="term" value="F:ATP hydrolysis activity"/>
    <property type="evidence" value="ECO:0007669"/>
    <property type="project" value="InterPro"/>
</dbReference>
<dbReference type="InterPro" id="IPR027417">
    <property type="entry name" value="P-loop_NTPase"/>
</dbReference>
<accession>A0A370L9E9</accession>
<dbReference type="PROSITE" id="PS00211">
    <property type="entry name" value="ABC_TRANSPORTER_1"/>
    <property type="match status" value="1"/>
</dbReference>
<evidence type="ECO:0000259" key="7">
    <source>
        <dbReference type="PROSITE" id="PS50893"/>
    </source>
</evidence>
<dbReference type="PROSITE" id="PS50893">
    <property type="entry name" value="ABC_TRANSPORTER_2"/>
    <property type="match status" value="1"/>
</dbReference>
<evidence type="ECO:0000256" key="2">
    <source>
        <dbReference type="ARBA" id="ARBA00022448"/>
    </source>
</evidence>
<proteinExistence type="inferred from homology"/>
<evidence type="ECO:0000313" key="9">
    <source>
        <dbReference type="Proteomes" id="UP000255207"/>
    </source>
</evidence>
<sequence>MLIEAKDIAVALGGKPVLRGIDLTLRTGELVGLIGPNGAGKTTLLRVIANLLPHAGAVLYDREPAKAIGHKALARRIAFLAQGGAVHWQMRAEAVVALGRLPHRRPLGEMTAADQDAIARAMLATDAASFRDRTLDSLSGGERMRVLLARALAVEAEMLLADEPLAGLDPRHQLEAMTLLRRVAASGAGVVVVLHDLTLAGRFCDRLVLLDQGRILADGPPDAVLGDDHLSQAFGISVARGRRDGEDFVLPWHSLNDKETAR</sequence>
<comment type="similarity">
    <text evidence="1">Belongs to the ABC transporter superfamily.</text>
</comment>
<dbReference type="EMBL" id="QQTP01000003">
    <property type="protein sequence ID" value="RDJ26905.1"/>
    <property type="molecule type" value="Genomic_DNA"/>
</dbReference>
<keyword evidence="5" id="KW-1278">Translocase</keyword>
<evidence type="ECO:0000256" key="6">
    <source>
        <dbReference type="ARBA" id="ARBA00037066"/>
    </source>
</evidence>
<dbReference type="Gene3D" id="3.40.50.300">
    <property type="entry name" value="P-loop containing nucleotide triphosphate hydrolases"/>
    <property type="match status" value="1"/>
</dbReference>
<comment type="function">
    <text evidence="6">Part of the ABC transporter complex HmuTUV involved in hemin import. Responsible for energy coupling to the transport system.</text>
</comment>
<dbReference type="Pfam" id="PF00005">
    <property type="entry name" value="ABC_tran"/>
    <property type="match status" value="1"/>
</dbReference>
<dbReference type="InterPro" id="IPR003593">
    <property type="entry name" value="AAA+_ATPase"/>
</dbReference>
<reference evidence="9" key="1">
    <citation type="submission" date="2018-07" db="EMBL/GenBank/DDBJ databases">
        <authorList>
            <person name="Safronova V.I."/>
            <person name="Chirak E.R."/>
            <person name="Sazanova A.L."/>
        </authorList>
    </citation>
    <scope>NUCLEOTIDE SEQUENCE [LARGE SCALE GENOMIC DNA]</scope>
    <source>
        <strain evidence="9">RCAM04685</strain>
    </source>
</reference>
<dbReference type="InterPro" id="IPR017871">
    <property type="entry name" value="ABC_transporter-like_CS"/>
</dbReference>
<keyword evidence="9" id="KW-1185">Reference proteome</keyword>
<dbReference type="Proteomes" id="UP000255207">
    <property type="component" value="Unassembled WGS sequence"/>
</dbReference>
<feature type="domain" description="ABC transporter" evidence="7">
    <location>
        <begin position="3"/>
        <end position="237"/>
    </location>
</feature>
<dbReference type="CDD" id="cd03214">
    <property type="entry name" value="ABC_Iron-Siderophores_B12_Hemin"/>
    <property type="match status" value="1"/>
</dbReference>
<dbReference type="GO" id="GO:0005524">
    <property type="term" value="F:ATP binding"/>
    <property type="evidence" value="ECO:0007669"/>
    <property type="project" value="UniProtKB-KW"/>
</dbReference>
<keyword evidence="4 8" id="KW-0067">ATP-binding</keyword>
<evidence type="ECO:0000256" key="3">
    <source>
        <dbReference type="ARBA" id="ARBA00022741"/>
    </source>
</evidence>
<dbReference type="SUPFAM" id="SSF52540">
    <property type="entry name" value="P-loop containing nucleoside triphosphate hydrolases"/>
    <property type="match status" value="1"/>
</dbReference>
<dbReference type="SMART" id="SM00382">
    <property type="entry name" value="AAA"/>
    <property type="match status" value="1"/>
</dbReference>
<keyword evidence="2" id="KW-0813">Transport</keyword>
<dbReference type="PANTHER" id="PTHR42794:SF1">
    <property type="entry name" value="HEMIN IMPORT ATP-BINDING PROTEIN HMUV"/>
    <property type="match status" value="1"/>
</dbReference>
<evidence type="ECO:0000313" key="8">
    <source>
        <dbReference type="EMBL" id="RDJ26905.1"/>
    </source>
</evidence>
<dbReference type="PANTHER" id="PTHR42794">
    <property type="entry name" value="HEMIN IMPORT ATP-BINDING PROTEIN HMUV"/>
    <property type="match status" value="1"/>
</dbReference>
<protein>
    <submittedName>
        <fullName evidence="8">ABC transporter ATP-binding protein</fullName>
    </submittedName>
</protein>
<evidence type="ECO:0000256" key="1">
    <source>
        <dbReference type="ARBA" id="ARBA00005417"/>
    </source>
</evidence>
<evidence type="ECO:0000256" key="4">
    <source>
        <dbReference type="ARBA" id="ARBA00022840"/>
    </source>
</evidence>
<dbReference type="RefSeq" id="WP_114828789.1">
    <property type="nucleotide sequence ID" value="NZ_QQTO01000001.1"/>
</dbReference>
<organism evidence="8 9">
    <name type="scientific">Bosea caraganae</name>
    <dbReference type="NCBI Taxonomy" id="2763117"/>
    <lineage>
        <taxon>Bacteria</taxon>
        <taxon>Pseudomonadati</taxon>
        <taxon>Pseudomonadota</taxon>
        <taxon>Alphaproteobacteria</taxon>
        <taxon>Hyphomicrobiales</taxon>
        <taxon>Boseaceae</taxon>
        <taxon>Bosea</taxon>
    </lineage>
</organism>
<keyword evidence="3" id="KW-0547">Nucleotide-binding</keyword>
<dbReference type="AlphaFoldDB" id="A0A370L9E9"/>
<comment type="caution">
    <text evidence="8">The sequence shown here is derived from an EMBL/GenBank/DDBJ whole genome shotgun (WGS) entry which is preliminary data.</text>
</comment>